<comment type="caution">
    <text evidence="1">The sequence shown here is derived from an EMBL/GenBank/DDBJ whole genome shotgun (WGS) entry which is preliminary data.</text>
</comment>
<dbReference type="Proteomes" id="UP000265520">
    <property type="component" value="Unassembled WGS sequence"/>
</dbReference>
<proteinExistence type="predicted"/>
<evidence type="ECO:0000313" key="1">
    <source>
        <dbReference type="EMBL" id="MCI72254.1"/>
    </source>
</evidence>
<evidence type="ECO:0000313" key="2">
    <source>
        <dbReference type="Proteomes" id="UP000265520"/>
    </source>
</evidence>
<feature type="non-terminal residue" evidence="1">
    <location>
        <position position="1"/>
    </location>
</feature>
<reference evidence="1 2" key="1">
    <citation type="journal article" date="2018" name="Front. Plant Sci.">
        <title>Red Clover (Trifolium pratense) and Zigzag Clover (T. medium) - A Picture of Genomic Similarities and Differences.</title>
        <authorList>
            <person name="Dluhosova J."/>
            <person name="Istvanek J."/>
            <person name="Nedelnik J."/>
            <person name="Repkova J."/>
        </authorList>
    </citation>
    <scope>NUCLEOTIDE SEQUENCE [LARGE SCALE GENOMIC DNA]</scope>
    <source>
        <strain evidence="2">cv. 10/8</strain>
        <tissue evidence="1">Leaf</tissue>
    </source>
</reference>
<dbReference type="AlphaFoldDB" id="A0A392UHW6"/>
<sequence>VVVVVAVVAIVSGEAANERERNTAEEESMALLLAF</sequence>
<dbReference type="EMBL" id="LXQA010814159">
    <property type="protein sequence ID" value="MCI72254.1"/>
    <property type="molecule type" value="Genomic_DNA"/>
</dbReference>
<accession>A0A392UHW6</accession>
<protein>
    <submittedName>
        <fullName evidence="1">Uncharacterized protein</fullName>
    </submittedName>
</protein>
<organism evidence="1 2">
    <name type="scientific">Trifolium medium</name>
    <dbReference type="NCBI Taxonomy" id="97028"/>
    <lineage>
        <taxon>Eukaryota</taxon>
        <taxon>Viridiplantae</taxon>
        <taxon>Streptophyta</taxon>
        <taxon>Embryophyta</taxon>
        <taxon>Tracheophyta</taxon>
        <taxon>Spermatophyta</taxon>
        <taxon>Magnoliopsida</taxon>
        <taxon>eudicotyledons</taxon>
        <taxon>Gunneridae</taxon>
        <taxon>Pentapetalae</taxon>
        <taxon>rosids</taxon>
        <taxon>fabids</taxon>
        <taxon>Fabales</taxon>
        <taxon>Fabaceae</taxon>
        <taxon>Papilionoideae</taxon>
        <taxon>50 kb inversion clade</taxon>
        <taxon>NPAAA clade</taxon>
        <taxon>Hologalegina</taxon>
        <taxon>IRL clade</taxon>
        <taxon>Trifolieae</taxon>
        <taxon>Trifolium</taxon>
    </lineage>
</organism>
<keyword evidence="2" id="KW-1185">Reference proteome</keyword>
<name>A0A392UHW6_9FABA</name>